<dbReference type="Proteomes" id="UP000276776">
    <property type="component" value="Unassembled WGS sequence"/>
</dbReference>
<evidence type="ECO:0000256" key="2">
    <source>
        <dbReference type="ARBA" id="ARBA00004286"/>
    </source>
</evidence>
<evidence type="ECO:0000256" key="4">
    <source>
        <dbReference type="ARBA" id="ARBA00022454"/>
    </source>
</evidence>
<proteinExistence type="inferred from homology"/>
<gene>
    <name evidence="6" type="ORF">TCLT_LOCUS10682</name>
</gene>
<reference evidence="8" key="1">
    <citation type="submission" date="2017-02" db="UniProtKB">
        <authorList>
            <consortium name="WormBaseParasite"/>
        </authorList>
    </citation>
    <scope>IDENTIFICATION</scope>
</reference>
<dbReference type="EMBL" id="UYYF01005266">
    <property type="protein sequence ID" value="VDN08391.1"/>
    <property type="molecule type" value="Genomic_DNA"/>
</dbReference>
<evidence type="ECO:0000313" key="7">
    <source>
        <dbReference type="Proteomes" id="UP000276776"/>
    </source>
</evidence>
<comment type="subcellular location">
    <subcellularLocation>
        <location evidence="2">Chromosome</location>
    </subcellularLocation>
    <subcellularLocation>
        <location evidence="1">Nucleus</location>
    </subcellularLocation>
</comment>
<dbReference type="Pfam" id="PF10228">
    <property type="entry name" value="HPF1"/>
    <property type="match status" value="1"/>
</dbReference>
<reference evidence="6 7" key="2">
    <citation type="submission" date="2018-11" db="EMBL/GenBank/DDBJ databases">
        <authorList>
            <consortium name="Pathogen Informatics"/>
        </authorList>
    </citation>
    <scope>NUCLEOTIDE SEQUENCE [LARGE SCALE GENOMIC DNA]</scope>
</reference>
<dbReference type="AlphaFoldDB" id="A0A0N5DBY1"/>
<dbReference type="OrthoDB" id="416496at2759"/>
<sequence>MGKQHKKRSQEILVAIQEKKRISTEKPSPDGYYSVEVNLKHVFECDLLKLDLENKYLCSFPDEFFVFWKHVQIAVGKGNNPCHFFQHLKSLRLCGVFDYLAGHLKDADSKKCLLHDRYATDLPEMQTLAVYDSGRFVYWRDEPNTKKPLIVHVKNEEHFPECVIVGNEDPFYIVAYIIGNSLPVRFHNLFSKSWIENYASYISNLRKITKSRKNNTVGSPFHGIGIFVKVNNNIRYRPLNEKKAKLKELIKNAATVSDETLNEWRIKKIMDFVTRVQFANDEKDFGMGLELGHNIFWSNYAYFDKLAQKLLVTAYELLNREVFAYILKVHMPTRRDLPNY</sequence>
<evidence type="ECO:0000256" key="1">
    <source>
        <dbReference type="ARBA" id="ARBA00004123"/>
    </source>
</evidence>
<dbReference type="GO" id="GO:0042393">
    <property type="term" value="F:histone binding"/>
    <property type="evidence" value="ECO:0007669"/>
    <property type="project" value="InterPro"/>
</dbReference>
<name>A0A0N5DBY1_THECL</name>
<dbReference type="GO" id="GO:0005694">
    <property type="term" value="C:chromosome"/>
    <property type="evidence" value="ECO:0007669"/>
    <property type="project" value="UniProtKB-SubCell"/>
</dbReference>
<dbReference type="GO" id="GO:0072572">
    <property type="term" value="F:poly-ADP-D-ribose binding"/>
    <property type="evidence" value="ECO:0007669"/>
    <property type="project" value="TreeGrafter"/>
</dbReference>
<dbReference type="WBParaSite" id="TCLT_0001070001-mRNA-1">
    <property type="protein sequence ID" value="TCLT_0001070001-mRNA-1"/>
    <property type="gene ID" value="TCLT_0001070001"/>
</dbReference>
<comment type="similarity">
    <text evidence="3">Belongs to the HPF1 family.</text>
</comment>
<keyword evidence="4" id="KW-0158">Chromosome</keyword>
<organism evidence="8">
    <name type="scientific">Thelazia callipaeda</name>
    <name type="common">Oriental eyeworm</name>
    <name type="synonym">Parasitic nematode</name>
    <dbReference type="NCBI Taxonomy" id="103827"/>
    <lineage>
        <taxon>Eukaryota</taxon>
        <taxon>Metazoa</taxon>
        <taxon>Ecdysozoa</taxon>
        <taxon>Nematoda</taxon>
        <taxon>Chromadorea</taxon>
        <taxon>Rhabditida</taxon>
        <taxon>Spirurina</taxon>
        <taxon>Spiruromorpha</taxon>
        <taxon>Thelazioidea</taxon>
        <taxon>Thelaziidae</taxon>
        <taxon>Thelazia</taxon>
    </lineage>
</organism>
<dbReference type="PANTHER" id="PTHR13386:SF1">
    <property type="entry name" value="HISTONE PARYLATION FACTOR 1"/>
    <property type="match status" value="1"/>
</dbReference>
<accession>A0A0N5DBY1</accession>
<keyword evidence="7" id="KW-1185">Reference proteome</keyword>
<dbReference type="STRING" id="103827.A0A0N5DBY1"/>
<evidence type="ECO:0000313" key="6">
    <source>
        <dbReference type="EMBL" id="VDN08391.1"/>
    </source>
</evidence>
<evidence type="ECO:0000256" key="3">
    <source>
        <dbReference type="ARBA" id="ARBA00010803"/>
    </source>
</evidence>
<dbReference type="InterPro" id="IPR019361">
    <property type="entry name" value="HPF1"/>
</dbReference>
<keyword evidence="5" id="KW-0539">Nucleus</keyword>
<evidence type="ECO:0000313" key="8">
    <source>
        <dbReference type="WBParaSite" id="TCLT_0001070001-mRNA-1"/>
    </source>
</evidence>
<protein>
    <submittedName>
        <fullName evidence="6 8">Uncharacterized protein</fullName>
    </submittedName>
</protein>
<dbReference type="OMA" id="FGHDIFW"/>
<dbReference type="PANTHER" id="PTHR13386">
    <property type="entry name" value="HISTONE PARYLATION FACTOR 1"/>
    <property type="match status" value="1"/>
</dbReference>
<dbReference type="GO" id="GO:0006974">
    <property type="term" value="P:DNA damage response"/>
    <property type="evidence" value="ECO:0007669"/>
    <property type="project" value="InterPro"/>
</dbReference>
<evidence type="ECO:0000256" key="5">
    <source>
        <dbReference type="ARBA" id="ARBA00023242"/>
    </source>
</evidence>
<dbReference type="GO" id="GO:0005634">
    <property type="term" value="C:nucleus"/>
    <property type="evidence" value="ECO:0007669"/>
    <property type="project" value="UniProtKB-SubCell"/>
</dbReference>